<organism evidence="2 3">
    <name type="scientific">Mauremys mutica</name>
    <name type="common">yellowpond turtle</name>
    <dbReference type="NCBI Taxonomy" id="74926"/>
    <lineage>
        <taxon>Eukaryota</taxon>
        <taxon>Metazoa</taxon>
        <taxon>Chordata</taxon>
        <taxon>Craniata</taxon>
        <taxon>Vertebrata</taxon>
        <taxon>Euteleostomi</taxon>
        <taxon>Archelosauria</taxon>
        <taxon>Testudinata</taxon>
        <taxon>Testudines</taxon>
        <taxon>Cryptodira</taxon>
        <taxon>Durocryptodira</taxon>
        <taxon>Testudinoidea</taxon>
        <taxon>Geoemydidae</taxon>
        <taxon>Geoemydinae</taxon>
        <taxon>Mauremys</taxon>
    </lineage>
</organism>
<feature type="region of interest" description="Disordered" evidence="1">
    <location>
        <begin position="1"/>
        <end position="23"/>
    </location>
</feature>
<name>A0A9D3X9M3_9SAUR</name>
<evidence type="ECO:0000256" key="1">
    <source>
        <dbReference type="SAM" id="MobiDB-lite"/>
    </source>
</evidence>
<dbReference type="Proteomes" id="UP000827986">
    <property type="component" value="Unassembled WGS sequence"/>
</dbReference>
<evidence type="ECO:0000313" key="2">
    <source>
        <dbReference type="EMBL" id="KAH1175972.1"/>
    </source>
</evidence>
<sequence length="112" mass="11973">MSLPILRLGEAPPLKPSLQAQAGHQFLPHSHVRDTSKLSHFRQHLAPLFPPVGAKQQERPGQHLQPGISEVLGQAEAGNMPPPLDSPNVQGVLELGFGSVPSTDNSSKQGRP</sequence>
<dbReference type="EMBL" id="JAHDVG010000475">
    <property type="protein sequence ID" value="KAH1175972.1"/>
    <property type="molecule type" value="Genomic_DNA"/>
</dbReference>
<feature type="region of interest" description="Disordered" evidence="1">
    <location>
        <begin position="68"/>
        <end position="112"/>
    </location>
</feature>
<keyword evidence="3" id="KW-1185">Reference proteome</keyword>
<gene>
    <name evidence="2" type="ORF">KIL84_020706</name>
</gene>
<proteinExistence type="predicted"/>
<comment type="caution">
    <text evidence="2">The sequence shown here is derived from an EMBL/GenBank/DDBJ whole genome shotgun (WGS) entry which is preliminary data.</text>
</comment>
<evidence type="ECO:0000313" key="3">
    <source>
        <dbReference type="Proteomes" id="UP000827986"/>
    </source>
</evidence>
<accession>A0A9D3X9M3</accession>
<reference evidence="2" key="1">
    <citation type="submission" date="2021-09" db="EMBL/GenBank/DDBJ databases">
        <title>The genome of Mauremys mutica provides insights into the evolution of semi-aquatic lifestyle.</title>
        <authorList>
            <person name="Gong S."/>
            <person name="Gao Y."/>
        </authorList>
    </citation>
    <scope>NUCLEOTIDE SEQUENCE</scope>
    <source>
        <strain evidence="2">MM-2020</strain>
        <tissue evidence="2">Muscle</tissue>
    </source>
</reference>
<feature type="compositionally biased region" description="Polar residues" evidence="1">
    <location>
        <begin position="100"/>
        <end position="112"/>
    </location>
</feature>
<dbReference type="AlphaFoldDB" id="A0A9D3X9M3"/>
<protein>
    <submittedName>
        <fullName evidence="2">Uncharacterized protein</fullName>
    </submittedName>
</protein>